<dbReference type="EMBL" id="RAPE01000002">
    <property type="protein sequence ID" value="RKF15282.1"/>
    <property type="molecule type" value="Genomic_DNA"/>
</dbReference>
<protein>
    <submittedName>
        <fullName evidence="1">Uncharacterized protein</fullName>
    </submittedName>
</protein>
<accession>A0A3A8B3G9</accession>
<comment type="caution">
    <text evidence="1">The sequence shown here is derived from an EMBL/GenBank/DDBJ whole genome shotgun (WGS) entry which is preliminary data.</text>
</comment>
<evidence type="ECO:0000313" key="2">
    <source>
        <dbReference type="Proteomes" id="UP000281128"/>
    </source>
</evidence>
<sequence>MKDVMNMLASLRRPRILIRAARIGAAEYRREAHLRRHLGHGPLPRSGAALIGLVEMEATLEEQRQGGSAAYSAARHVDILIAMMGEARILQAARPSTVK</sequence>
<dbReference type="RefSeq" id="WP_121166590.1">
    <property type="nucleotide sequence ID" value="NZ_RAPE01000002.1"/>
</dbReference>
<reference evidence="1 2" key="1">
    <citation type="submission" date="2018-09" db="EMBL/GenBank/DDBJ databases">
        <title>Roseovarius spongiae sp. nov., isolated from a marine sponge.</title>
        <authorList>
            <person name="Zhuang L."/>
            <person name="Luo L."/>
        </authorList>
    </citation>
    <scope>NUCLEOTIDE SEQUENCE [LARGE SCALE GENOMIC DNA]</scope>
    <source>
        <strain evidence="1 2">HN-E21</strain>
    </source>
</reference>
<organism evidence="1 2">
    <name type="scientific">Roseovarius spongiae</name>
    <dbReference type="NCBI Taxonomy" id="2320272"/>
    <lineage>
        <taxon>Bacteria</taxon>
        <taxon>Pseudomonadati</taxon>
        <taxon>Pseudomonadota</taxon>
        <taxon>Alphaproteobacteria</taxon>
        <taxon>Rhodobacterales</taxon>
        <taxon>Roseobacteraceae</taxon>
        <taxon>Roseovarius</taxon>
    </lineage>
</organism>
<proteinExistence type="predicted"/>
<evidence type="ECO:0000313" key="1">
    <source>
        <dbReference type="EMBL" id="RKF15282.1"/>
    </source>
</evidence>
<gene>
    <name evidence="1" type="ORF">D6850_10660</name>
</gene>
<dbReference type="AlphaFoldDB" id="A0A3A8B3G9"/>
<dbReference type="Pfam" id="PF20083">
    <property type="entry name" value="DUF6477"/>
    <property type="match status" value="1"/>
</dbReference>
<dbReference type="Proteomes" id="UP000281128">
    <property type="component" value="Unassembled WGS sequence"/>
</dbReference>
<dbReference type="InterPro" id="IPR045516">
    <property type="entry name" value="DUF6477"/>
</dbReference>
<keyword evidence="2" id="KW-1185">Reference proteome</keyword>
<name>A0A3A8B3G9_9RHOB</name>
<dbReference type="OrthoDB" id="7875218at2"/>